<protein>
    <submittedName>
        <fullName evidence="5">Helix-turn-helix transcriptional regulator</fullName>
    </submittedName>
</protein>
<dbReference type="EMBL" id="JAAXLS010000027">
    <property type="protein sequence ID" value="NKQ56823.1"/>
    <property type="molecule type" value="Genomic_DNA"/>
</dbReference>
<dbReference type="InterPro" id="IPR018060">
    <property type="entry name" value="HTH_AraC"/>
</dbReference>
<keyword evidence="3" id="KW-0804">Transcription</keyword>
<dbReference type="PANTHER" id="PTHR46796">
    <property type="entry name" value="HTH-TYPE TRANSCRIPTIONAL ACTIVATOR RHAS-RELATED"/>
    <property type="match status" value="1"/>
</dbReference>
<dbReference type="PROSITE" id="PS01124">
    <property type="entry name" value="HTH_ARAC_FAMILY_2"/>
    <property type="match status" value="1"/>
</dbReference>
<proteinExistence type="predicted"/>
<evidence type="ECO:0000259" key="4">
    <source>
        <dbReference type="PROSITE" id="PS01124"/>
    </source>
</evidence>
<gene>
    <name evidence="5" type="ORF">HFP15_28525</name>
</gene>
<dbReference type="RefSeq" id="WP_168519848.1">
    <property type="nucleotide sequence ID" value="NZ_JAAXLS010000027.1"/>
</dbReference>
<dbReference type="Proteomes" id="UP000715441">
    <property type="component" value="Unassembled WGS sequence"/>
</dbReference>
<reference evidence="5 6" key="1">
    <citation type="submission" date="2020-04" db="EMBL/GenBank/DDBJ databases">
        <title>Novel species.</title>
        <authorList>
            <person name="Teo W.F.A."/>
            <person name="Lipun K."/>
            <person name="Srisuk N."/>
            <person name="Duangmal K."/>
        </authorList>
    </citation>
    <scope>NUCLEOTIDE SEQUENCE [LARGE SCALE GENOMIC DNA]</scope>
    <source>
        <strain evidence="5 6">K13G38</strain>
    </source>
</reference>
<evidence type="ECO:0000256" key="2">
    <source>
        <dbReference type="ARBA" id="ARBA00023125"/>
    </source>
</evidence>
<dbReference type="PANTHER" id="PTHR46796:SF15">
    <property type="entry name" value="BLL1074 PROTEIN"/>
    <property type="match status" value="1"/>
</dbReference>
<dbReference type="InterPro" id="IPR050204">
    <property type="entry name" value="AraC_XylS_family_regulators"/>
</dbReference>
<dbReference type="SMART" id="SM00342">
    <property type="entry name" value="HTH_ARAC"/>
    <property type="match status" value="1"/>
</dbReference>
<dbReference type="Gene3D" id="1.10.10.60">
    <property type="entry name" value="Homeodomain-like"/>
    <property type="match status" value="1"/>
</dbReference>
<keyword evidence="6" id="KW-1185">Reference proteome</keyword>
<dbReference type="Pfam" id="PF12833">
    <property type="entry name" value="HTH_18"/>
    <property type="match status" value="1"/>
</dbReference>
<sequence>MITRYIGYTQHDLPPSVHRGLPSRHVTLIVSLADPIRITGMPKPGEAPATMAAPVGGMHLSPALIAQDAFQSGVHVELDPLGVPALLGVSPAELSGYVVDLADLGVPRLARLPERLAAATSWAGRFAILDDVFAAAAGHNEPAPEVARAWRRLVDAAGRLRVGTLAEEVGWSRRHLTERFRRQLGLSPKQAARVLRFERAGGLLRQGGADLAELAVACGYYDQAHLGNEWRALAGCSPGTWIAEELPFLQDQPAAPAPDSAA</sequence>
<organism evidence="5 6">
    <name type="scientific">Amycolatopsis acididurans</name>
    <dbReference type="NCBI Taxonomy" id="2724524"/>
    <lineage>
        <taxon>Bacteria</taxon>
        <taxon>Bacillati</taxon>
        <taxon>Actinomycetota</taxon>
        <taxon>Actinomycetes</taxon>
        <taxon>Pseudonocardiales</taxon>
        <taxon>Pseudonocardiaceae</taxon>
        <taxon>Amycolatopsis</taxon>
    </lineage>
</organism>
<comment type="caution">
    <text evidence="5">The sequence shown here is derived from an EMBL/GenBank/DDBJ whole genome shotgun (WGS) entry which is preliminary data.</text>
</comment>
<keyword evidence="2" id="KW-0238">DNA-binding</keyword>
<keyword evidence="1" id="KW-0805">Transcription regulation</keyword>
<evidence type="ECO:0000313" key="5">
    <source>
        <dbReference type="EMBL" id="NKQ56823.1"/>
    </source>
</evidence>
<dbReference type="InterPro" id="IPR009057">
    <property type="entry name" value="Homeodomain-like_sf"/>
</dbReference>
<evidence type="ECO:0000256" key="3">
    <source>
        <dbReference type="ARBA" id="ARBA00023163"/>
    </source>
</evidence>
<dbReference type="SUPFAM" id="SSF46689">
    <property type="entry name" value="Homeodomain-like"/>
    <property type="match status" value="2"/>
</dbReference>
<accession>A0ABX1JAM6</accession>
<evidence type="ECO:0000313" key="6">
    <source>
        <dbReference type="Proteomes" id="UP000715441"/>
    </source>
</evidence>
<name>A0ABX1JAM6_9PSEU</name>
<evidence type="ECO:0000256" key="1">
    <source>
        <dbReference type="ARBA" id="ARBA00023015"/>
    </source>
</evidence>
<feature type="domain" description="HTH araC/xylS-type" evidence="4">
    <location>
        <begin position="144"/>
        <end position="244"/>
    </location>
</feature>